<reference evidence="3" key="1">
    <citation type="submission" date="2016-10" db="EMBL/GenBank/DDBJ databases">
        <authorList>
            <person name="Varghese N."/>
            <person name="Submissions S."/>
        </authorList>
    </citation>
    <scope>NUCLEOTIDE SEQUENCE [LARGE SCALE GENOMIC DNA]</scope>
    <source>
        <strain evidence="3">DSM 22361</strain>
    </source>
</reference>
<dbReference type="OrthoDB" id="714262at2"/>
<accession>A0A1H5ZQP7</accession>
<gene>
    <name evidence="2" type="ORF">SAMN05421877_107120</name>
</gene>
<evidence type="ECO:0000313" key="3">
    <source>
        <dbReference type="Proteomes" id="UP000236731"/>
    </source>
</evidence>
<keyword evidence="3" id="KW-1185">Reference proteome</keyword>
<name>A0A1H5ZQP7_9SPHI</name>
<organism evidence="2 3">
    <name type="scientific">Sphingobacterium lactis</name>
    <dbReference type="NCBI Taxonomy" id="797291"/>
    <lineage>
        <taxon>Bacteria</taxon>
        <taxon>Pseudomonadati</taxon>
        <taxon>Bacteroidota</taxon>
        <taxon>Sphingobacteriia</taxon>
        <taxon>Sphingobacteriales</taxon>
        <taxon>Sphingobacteriaceae</taxon>
        <taxon>Sphingobacterium</taxon>
    </lineage>
</organism>
<evidence type="ECO:0000256" key="1">
    <source>
        <dbReference type="SAM" id="SignalP"/>
    </source>
</evidence>
<dbReference type="InterPro" id="IPR008969">
    <property type="entry name" value="CarboxyPept-like_regulatory"/>
</dbReference>
<keyword evidence="1" id="KW-0732">Signal</keyword>
<dbReference type="EMBL" id="FNUT01000007">
    <property type="protein sequence ID" value="SEG38314.1"/>
    <property type="molecule type" value="Genomic_DNA"/>
</dbReference>
<feature type="signal peptide" evidence="1">
    <location>
        <begin position="1"/>
        <end position="21"/>
    </location>
</feature>
<dbReference type="SUPFAM" id="SSF49464">
    <property type="entry name" value="Carboxypeptidase regulatory domain-like"/>
    <property type="match status" value="1"/>
</dbReference>
<protein>
    <recommendedName>
        <fullName evidence="4">CarboxypepD_reg-like domain-containing protein</fullName>
    </recommendedName>
</protein>
<dbReference type="Proteomes" id="UP000236731">
    <property type="component" value="Unassembled WGS sequence"/>
</dbReference>
<dbReference type="AlphaFoldDB" id="A0A1H5ZQP7"/>
<proteinExistence type="predicted"/>
<feature type="chain" id="PRO_5009291867" description="CarboxypepD_reg-like domain-containing protein" evidence="1">
    <location>
        <begin position="22"/>
        <end position="253"/>
    </location>
</feature>
<evidence type="ECO:0008006" key="4">
    <source>
        <dbReference type="Google" id="ProtNLM"/>
    </source>
</evidence>
<evidence type="ECO:0000313" key="2">
    <source>
        <dbReference type="EMBL" id="SEG38314.1"/>
    </source>
</evidence>
<sequence>MKTLIRILCCICLFSPILLHAQQRLEGIVYDAETKRRLGEVQVRNLTTQKYIFNDARGEFKTNVSAGDILVFRKAGYFPDTLHYNNQQALIINLREDVKSIEAVTVVGRRDPDEVLKEIKAEYRKAFELATPGEAFSVGMTGAGLNINTLYNLVSKEARNARRFTGFIEKLHEENIVDFRFTPELVRNLIGLEGDDLKAFMQLFRPSYEFVSKASYYQMVQYIKSKYEVFKLHPNLRPLRELPDIKMDVKKEN</sequence>
<dbReference type="RefSeq" id="WP_146060628.1">
    <property type="nucleotide sequence ID" value="NZ_CP049246.1"/>
</dbReference>